<sequence>MVIDQSLRQMYQKYASHDGTLAIVVVEKVNVPLTVTDGFDVVVLLIKDDSNYSWDIHHYVIEQKSVSFHCISMEMIDQTLMTGNHRRLIDWVVNGEVAFDRNESLRMIKERIDALPAGDRQKKLTIQFSKLLRRFEEGKTFFREGHLYDSFSHMMHALHHLARLSIVDQGMYSEVIVWEQVKRIDPQIYKLHQELFNSNESVEKRIELLLLAMELAIQSKTDIGSRHFLMVLTEQKRPLTMTDLMKLNELEAYRVDLELLVRHLVEKRKLKAEEQQVSNQEYKQYIYSRC</sequence>
<dbReference type="Gene3D" id="3.30.460.10">
    <property type="entry name" value="Beta Polymerase, domain 2"/>
    <property type="match status" value="1"/>
</dbReference>
<dbReference type="InterPro" id="IPR036388">
    <property type="entry name" value="WH-like_DNA-bd_sf"/>
</dbReference>
<evidence type="ECO:0008006" key="6">
    <source>
        <dbReference type="Google" id="ProtNLM"/>
    </source>
</evidence>
<dbReference type="AlphaFoldDB" id="W4QGV7"/>
<evidence type="ECO:0000259" key="1">
    <source>
        <dbReference type="Pfam" id="PF14540"/>
    </source>
</evidence>
<feature type="domain" description="YgxA-like helix-turn-helix" evidence="2">
    <location>
        <begin position="226"/>
        <end position="288"/>
    </location>
</feature>
<dbReference type="InterPro" id="IPR043519">
    <property type="entry name" value="NT_sf"/>
</dbReference>
<reference evidence="4" key="1">
    <citation type="journal article" date="2014" name="Genome Announc.">
        <title>Draft Genome Sequences of Three Alkaliphilic Bacillus Strains, Bacillus wakoensis JCM 9140T, Bacillus akibai JCM 9157T, and Bacillus hemicellulosilyticus JCM 9152T.</title>
        <authorList>
            <person name="Yuki M."/>
            <person name="Oshima K."/>
            <person name="Suda W."/>
            <person name="Oshida Y."/>
            <person name="Kitamura K."/>
            <person name="Iida T."/>
            <person name="Hattori M."/>
            <person name="Ohkuma M."/>
        </authorList>
    </citation>
    <scope>NUCLEOTIDE SEQUENCE [LARGE SCALE GENOMIC DNA]</scope>
    <source>
        <strain evidence="4">JCM 9152</strain>
    </source>
</reference>
<keyword evidence="5" id="KW-1185">Reference proteome</keyword>
<accession>W4QGV7</accession>
<dbReference type="Pfam" id="PF18576">
    <property type="entry name" value="HTH_52"/>
    <property type="match status" value="1"/>
</dbReference>
<dbReference type="Proteomes" id="UP000018895">
    <property type="component" value="Unassembled WGS sequence"/>
</dbReference>
<evidence type="ECO:0000259" key="2">
    <source>
        <dbReference type="Pfam" id="PF18576"/>
    </source>
</evidence>
<gene>
    <name evidence="4" type="ORF">JCM9152_2599</name>
</gene>
<feature type="domain" description="Nucleotidyltransferase-like" evidence="1">
    <location>
        <begin position="4"/>
        <end position="120"/>
    </location>
</feature>
<dbReference type="Gene3D" id="1.10.10.10">
    <property type="entry name" value="Winged helix-like DNA-binding domain superfamily/Winged helix DNA-binding domain"/>
    <property type="match status" value="1"/>
</dbReference>
<comment type="caution">
    <text evidence="4">The sequence shown here is derived from an EMBL/GenBank/DDBJ whole genome shotgun (WGS) entry which is preliminary data.</text>
</comment>
<evidence type="ECO:0000259" key="3">
    <source>
        <dbReference type="Pfam" id="PF22339"/>
    </source>
</evidence>
<dbReference type="InterPro" id="IPR041143">
    <property type="entry name" value="YgxA_HTH"/>
</dbReference>
<dbReference type="Pfam" id="PF22339">
    <property type="entry name" value="YgxA-like_sub_bind"/>
    <property type="match status" value="1"/>
</dbReference>
<evidence type="ECO:0000313" key="5">
    <source>
        <dbReference type="Proteomes" id="UP000018895"/>
    </source>
</evidence>
<feature type="domain" description="YgxA-like substrate binding" evidence="3">
    <location>
        <begin position="122"/>
        <end position="220"/>
    </location>
</feature>
<evidence type="ECO:0000313" key="4">
    <source>
        <dbReference type="EMBL" id="GAE31152.1"/>
    </source>
</evidence>
<dbReference type="InterPro" id="IPR054515">
    <property type="entry name" value="YgxA-like_substrate-bd"/>
</dbReference>
<dbReference type="EMBL" id="BAUU01000016">
    <property type="protein sequence ID" value="GAE31152.1"/>
    <property type="molecule type" value="Genomic_DNA"/>
</dbReference>
<dbReference type="RefSeq" id="WP_235715695.1">
    <property type="nucleotide sequence ID" value="NZ_BAUU01000016.1"/>
</dbReference>
<dbReference type="Pfam" id="PF14540">
    <property type="entry name" value="NTF-like"/>
    <property type="match status" value="1"/>
</dbReference>
<protein>
    <recommendedName>
        <fullName evidence="6">Nucleotidyltransferase-like domain-containing protein</fullName>
    </recommendedName>
</protein>
<name>W4QGV7_9BACI</name>
<dbReference type="STRING" id="1236971.JCM9152_2599"/>
<organism evidence="4 5">
    <name type="scientific">Halalkalibacter hemicellulosilyticusJCM 9152</name>
    <dbReference type="NCBI Taxonomy" id="1236971"/>
    <lineage>
        <taxon>Bacteria</taxon>
        <taxon>Bacillati</taxon>
        <taxon>Bacillota</taxon>
        <taxon>Bacilli</taxon>
        <taxon>Bacillales</taxon>
        <taxon>Bacillaceae</taxon>
        <taxon>Halalkalibacter</taxon>
    </lineage>
</organism>
<dbReference type="Gene3D" id="1.20.120.330">
    <property type="entry name" value="Nucleotidyltransferases domain 2"/>
    <property type="match status" value="1"/>
</dbReference>
<proteinExistence type="predicted"/>
<dbReference type="InterPro" id="IPR029348">
    <property type="entry name" value="NTF-like"/>
</dbReference>